<reference evidence="2" key="1">
    <citation type="submission" date="2022-11" db="UniProtKB">
        <authorList>
            <consortium name="WormBaseParasite"/>
        </authorList>
    </citation>
    <scope>IDENTIFICATION</scope>
</reference>
<sequence length="71" mass="8506">MKHAHEEIMRQGQQREDKQEVKELNYKVLRKEKLLVYVEIHDVQIEVHTDIYGDFHVPVILDPDCGYNGMR</sequence>
<dbReference type="AlphaFoldDB" id="A0A915IAL4"/>
<name>A0A915IAL4_ROMCU</name>
<organism evidence="1 2">
    <name type="scientific">Romanomermis culicivorax</name>
    <name type="common">Nematode worm</name>
    <dbReference type="NCBI Taxonomy" id="13658"/>
    <lineage>
        <taxon>Eukaryota</taxon>
        <taxon>Metazoa</taxon>
        <taxon>Ecdysozoa</taxon>
        <taxon>Nematoda</taxon>
        <taxon>Enoplea</taxon>
        <taxon>Dorylaimia</taxon>
        <taxon>Mermithida</taxon>
        <taxon>Mermithoidea</taxon>
        <taxon>Mermithidae</taxon>
        <taxon>Romanomermis</taxon>
    </lineage>
</organism>
<proteinExistence type="predicted"/>
<protein>
    <submittedName>
        <fullName evidence="2">Uncharacterized protein</fullName>
    </submittedName>
</protein>
<evidence type="ECO:0000313" key="2">
    <source>
        <dbReference type="WBParaSite" id="nRc.2.0.1.t11215-RA"/>
    </source>
</evidence>
<dbReference type="Proteomes" id="UP000887565">
    <property type="component" value="Unplaced"/>
</dbReference>
<evidence type="ECO:0000313" key="1">
    <source>
        <dbReference type="Proteomes" id="UP000887565"/>
    </source>
</evidence>
<dbReference type="WBParaSite" id="nRc.2.0.1.t11215-RA">
    <property type="protein sequence ID" value="nRc.2.0.1.t11215-RA"/>
    <property type="gene ID" value="nRc.2.0.1.g11215"/>
</dbReference>
<keyword evidence="1" id="KW-1185">Reference proteome</keyword>
<accession>A0A915IAL4</accession>